<dbReference type="AlphaFoldDB" id="A0A370HNV4"/>
<evidence type="ECO:0000259" key="1">
    <source>
        <dbReference type="Pfam" id="PF02627"/>
    </source>
</evidence>
<dbReference type="Proteomes" id="UP000254869">
    <property type="component" value="Unassembled WGS sequence"/>
</dbReference>
<dbReference type="PANTHER" id="PTHR34846:SF10">
    <property type="entry name" value="CYTOPLASMIC PROTEIN"/>
    <property type="match status" value="1"/>
</dbReference>
<dbReference type="InterPro" id="IPR029032">
    <property type="entry name" value="AhpD-like"/>
</dbReference>
<keyword evidence="2" id="KW-0575">Peroxidase</keyword>
<organism evidence="2 3">
    <name type="scientific">Nocardia pseudobrasiliensis</name>
    <dbReference type="NCBI Taxonomy" id="45979"/>
    <lineage>
        <taxon>Bacteria</taxon>
        <taxon>Bacillati</taxon>
        <taxon>Actinomycetota</taxon>
        <taxon>Actinomycetes</taxon>
        <taxon>Mycobacteriales</taxon>
        <taxon>Nocardiaceae</taxon>
        <taxon>Nocardia</taxon>
    </lineage>
</organism>
<comment type="caution">
    <text evidence="2">The sequence shown here is derived from an EMBL/GenBank/DDBJ whole genome shotgun (WGS) entry which is preliminary data.</text>
</comment>
<evidence type="ECO:0000313" key="3">
    <source>
        <dbReference type="Proteomes" id="UP000254869"/>
    </source>
</evidence>
<feature type="domain" description="Carboxymuconolactone decarboxylase-like" evidence="1">
    <location>
        <begin position="22"/>
        <end position="94"/>
    </location>
</feature>
<gene>
    <name evidence="2" type="ORF">DFR76_11842</name>
</gene>
<dbReference type="STRING" id="1210086.GCA_001613105_07431"/>
<dbReference type="RefSeq" id="WP_211336002.1">
    <property type="nucleotide sequence ID" value="NZ_QQBC01000018.1"/>
</dbReference>
<protein>
    <submittedName>
        <fullName evidence="2">AhpD family alkylhydroperoxidase</fullName>
    </submittedName>
</protein>
<accession>A0A370HNV4</accession>
<evidence type="ECO:0000313" key="2">
    <source>
        <dbReference type="EMBL" id="RDI59651.1"/>
    </source>
</evidence>
<sequence length="158" mass="16849">MRSRLQDPGQLVPELAAVGPALFQVTGNGSVPRSTISLIQLRAGQIVGSTYLTALHAGNLRKAGESEDRINAVATWQDAPNFSDAERAALALVDAVLRPAAHGERVPDDLYARVAEHYSETAIATLAMAIGQVNFFVPLALIGKPIPGMPPQQQWSSR</sequence>
<proteinExistence type="predicted"/>
<reference evidence="2 3" key="1">
    <citation type="submission" date="2018-07" db="EMBL/GenBank/DDBJ databases">
        <title>Genomic Encyclopedia of Type Strains, Phase IV (KMG-IV): sequencing the most valuable type-strain genomes for metagenomic binning, comparative biology and taxonomic classification.</title>
        <authorList>
            <person name="Goeker M."/>
        </authorList>
    </citation>
    <scope>NUCLEOTIDE SEQUENCE [LARGE SCALE GENOMIC DNA]</scope>
    <source>
        <strain evidence="2 3">DSM 44290</strain>
    </source>
</reference>
<dbReference type="EMBL" id="QQBC01000018">
    <property type="protein sequence ID" value="RDI59651.1"/>
    <property type="molecule type" value="Genomic_DNA"/>
</dbReference>
<dbReference type="SUPFAM" id="SSF69118">
    <property type="entry name" value="AhpD-like"/>
    <property type="match status" value="1"/>
</dbReference>
<dbReference type="InterPro" id="IPR003779">
    <property type="entry name" value="CMD-like"/>
</dbReference>
<dbReference type="PANTHER" id="PTHR34846">
    <property type="entry name" value="4-CARBOXYMUCONOLACTONE DECARBOXYLASE FAMILY PROTEIN (AFU_ORTHOLOGUE AFUA_6G11590)"/>
    <property type="match status" value="1"/>
</dbReference>
<dbReference type="Gene3D" id="1.20.1290.10">
    <property type="entry name" value="AhpD-like"/>
    <property type="match status" value="1"/>
</dbReference>
<dbReference type="Pfam" id="PF02627">
    <property type="entry name" value="CMD"/>
    <property type="match status" value="1"/>
</dbReference>
<dbReference type="GO" id="GO:0051920">
    <property type="term" value="F:peroxiredoxin activity"/>
    <property type="evidence" value="ECO:0007669"/>
    <property type="project" value="InterPro"/>
</dbReference>
<name>A0A370HNV4_9NOCA</name>
<keyword evidence="2" id="KW-0560">Oxidoreductase</keyword>
<keyword evidence="3" id="KW-1185">Reference proteome</keyword>